<feature type="transmembrane region" description="Helical" evidence="7">
    <location>
        <begin position="105"/>
        <end position="124"/>
    </location>
</feature>
<organism evidence="9">
    <name type="scientific">Pectinophora gossypiella</name>
    <name type="common">Cotton pink bollworm</name>
    <name type="synonym">Depressaria gossypiella</name>
    <dbReference type="NCBI Taxonomy" id="13191"/>
    <lineage>
        <taxon>Eukaryota</taxon>
        <taxon>Metazoa</taxon>
        <taxon>Ecdysozoa</taxon>
        <taxon>Arthropoda</taxon>
        <taxon>Hexapoda</taxon>
        <taxon>Insecta</taxon>
        <taxon>Pterygota</taxon>
        <taxon>Neoptera</taxon>
        <taxon>Endopterygota</taxon>
        <taxon>Lepidoptera</taxon>
        <taxon>Glossata</taxon>
        <taxon>Ditrysia</taxon>
        <taxon>Gelechioidea</taxon>
        <taxon>Gelechiidae</taxon>
        <taxon>Apatetrinae</taxon>
        <taxon>Pectinophora</taxon>
    </lineage>
</organism>
<comment type="subcellular location">
    <subcellularLocation>
        <location evidence="1">Cell membrane</location>
        <topology evidence="1">Multi-pass membrane protein</topology>
    </subcellularLocation>
    <subcellularLocation>
        <location evidence="7">Membrane</location>
        <topology evidence="7">Multi-pass membrane protein</topology>
    </subcellularLocation>
</comment>
<dbReference type="InterPro" id="IPR018629">
    <property type="entry name" value="XK-rel"/>
</dbReference>
<dbReference type="InterPro" id="IPR050895">
    <property type="entry name" value="XK-related_scramblase"/>
</dbReference>
<feature type="transmembrane region" description="Helical" evidence="7">
    <location>
        <begin position="64"/>
        <end position="85"/>
    </location>
</feature>
<proteinExistence type="inferred from homology"/>
<keyword evidence="5 7" id="KW-1133">Transmembrane helix</keyword>
<dbReference type="GO" id="GO:1902742">
    <property type="term" value="P:apoptotic process involved in development"/>
    <property type="evidence" value="ECO:0007669"/>
    <property type="project" value="TreeGrafter"/>
</dbReference>
<feature type="transmembrane region" description="Helical" evidence="7">
    <location>
        <begin position="30"/>
        <end position="52"/>
    </location>
</feature>
<evidence type="ECO:0000256" key="2">
    <source>
        <dbReference type="ARBA" id="ARBA00008789"/>
    </source>
</evidence>
<keyword evidence="3" id="KW-1003">Cell membrane</keyword>
<evidence type="ECO:0000256" key="8">
    <source>
        <dbReference type="SAM" id="MobiDB-lite"/>
    </source>
</evidence>
<accession>A0A1E1W7L7</accession>
<evidence type="ECO:0000256" key="5">
    <source>
        <dbReference type="ARBA" id="ARBA00022989"/>
    </source>
</evidence>
<evidence type="ECO:0000256" key="3">
    <source>
        <dbReference type="ARBA" id="ARBA00022475"/>
    </source>
</evidence>
<dbReference type="GO" id="GO:0043652">
    <property type="term" value="P:engulfment of apoptotic cell"/>
    <property type="evidence" value="ECO:0007669"/>
    <property type="project" value="TreeGrafter"/>
</dbReference>
<keyword evidence="6 7" id="KW-0472">Membrane</keyword>
<feature type="transmembrane region" description="Helical" evidence="7">
    <location>
        <begin position="543"/>
        <end position="564"/>
    </location>
</feature>
<dbReference type="Pfam" id="PF09815">
    <property type="entry name" value="XK-related"/>
    <property type="match status" value="2"/>
</dbReference>
<dbReference type="AlphaFoldDB" id="A0A1E1W7L7"/>
<evidence type="ECO:0000256" key="6">
    <source>
        <dbReference type="ARBA" id="ARBA00023136"/>
    </source>
</evidence>
<gene>
    <name evidence="9" type="ORF">g.9599</name>
</gene>
<feature type="transmembrane region" description="Helical" evidence="7">
    <location>
        <begin position="511"/>
        <end position="531"/>
    </location>
</feature>
<evidence type="ECO:0000313" key="9">
    <source>
        <dbReference type="EMBL" id="JAT82949.1"/>
    </source>
</evidence>
<name>A0A1E1W7L7_PECGO</name>
<feature type="transmembrane region" description="Helical" evidence="7">
    <location>
        <begin position="439"/>
        <end position="462"/>
    </location>
</feature>
<dbReference type="PANTHER" id="PTHR16024">
    <property type="entry name" value="XK-RELATED PROTEIN"/>
    <property type="match status" value="1"/>
</dbReference>
<feature type="compositionally biased region" description="Polar residues" evidence="8">
    <location>
        <begin position="316"/>
        <end position="327"/>
    </location>
</feature>
<comment type="similarity">
    <text evidence="2 7">Belongs to the XK family.</text>
</comment>
<feature type="transmembrane region" description="Helical" evidence="7">
    <location>
        <begin position="482"/>
        <end position="499"/>
    </location>
</feature>
<reference evidence="9" key="1">
    <citation type="submission" date="2015-09" db="EMBL/GenBank/DDBJ databases">
        <title>De novo assembly of Pectinophora gossypiella (Pink Bollworm) gut transcriptome.</title>
        <authorList>
            <person name="Tassone E.E."/>
        </authorList>
    </citation>
    <scope>NUCLEOTIDE SEQUENCE</scope>
</reference>
<protein>
    <recommendedName>
        <fullName evidence="7">XK-related protein</fullName>
    </recommendedName>
</protein>
<sequence length="582" mass="66923">MVACELDKEVSGEVLGWRLPAWQALLFHRVLPSCGGLIVYLTVMCYDIALIYEHYNNGHSGVGAFCIVLMSLPAVISLVFTLASPPPNLQTELSAFSINVEKKELKWIAMQFLNCLFFPIAAIGRYCHQIFWWTEAVYATRADDEDRIREALTTARAPAPMELYLFLQAFIHSAPHALVNILDLMARFNDPVFEKVSVQAVSIIASMLRMASTATMYRRFEREKLCGRKYPWIVNITTKDFSDYKEEKVEEQNEEPIYEPILKKQSFTSEKAAEVRSDVNSDLIQFSPMEDKKSPWEDDYSDSGTSSDYLPPGVFSDTSPRPSLNSDNEYVRPISIIDRVAPRRRDTQFTIERVEIVPPPAIPAPRPMSLAAWAEKMVENAESIPSWLSAPPRYKYGEQYVIPEEPELPRRVPRSYMRGLEPQDASAALIQFLGWYAFFVARLLSMAAFINCVPVIAIIILMSHYQIMLLFLIVPQASTVRRGFYIFLAFIYLFCLMEFKIRFRHVRVWHVFWIIVCTIETIIFTALWANIGNDFGDWWSMYVVNVITFSLLLSYICFLVYFVLLKPRETVVYINKNNGSTK</sequence>
<feature type="region of interest" description="Disordered" evidence="8">
    <location>
        <begin position="287"/>
        <end position="327"/>
    </location>
</feature>
<evidence type="ECO:0000256" key="1">
    <source>
        <dbReference type="ARBA" id="ARBA00004651"/>
    </source>
</evidence>
<dbReference type="GO" id="GO:0070782">
    <property type="term" value="P:phosphatidylserine exposure on apoptotic cell surface"/>
    <property type="evidence" value="ECO:0007669"/>
    <property type="project" value="TreeGrafter"/>
</dbReference>
<dbReference type="OrthoDB" id="8190653at2759"/>
<dbReference type="EMBL" id="GDQN01008105">
    <property type="protein sequence ID" value="JAT82949.1"/>
    <property type="molecule type" value="Transcribed_RNA"/>
</dbReference>
<evidence type="ECO:0000256" key="7">
    <source>
        <dbReference type="RuleBase" id="RU910716"/>
    </source>
</evidence>
<keyword evidence="4 7" id="KW-0812">Transmembrane</keyword>
<dbReference type="GO" id="GO:0005886">
    <property type="term" value="C:plasma membrane"/>
    <property type="evidence" value="ECO:0007669"/>
    <property type="project" value="UniProtKB-SubCell"/>
</dbReference>
<dbReference type="PANTHER" id="PTHR16024:SF27">
    <property type="entry name" value="XK-RELATED PROTEIN"/>
    <property type="match status" value="1"/>
</dbReference>
<evidence type="ECO:0000256" key="4">
    <source>
        <dbReference type="ARBA" id="ARBA00022692"/>
    </source>
</evidence>